<protein>
    <submittedName>
        <fullName evidence="2">Uncharacterized protein</fullName>
    </submittedName>
</protein>
<feature type="compositionally biased region" description="Basic and acidic residues" evidence="1">
    <location>
        <begin position="65"/>
        <end position="75"/>
    </location>
</feature>
<comment type="caution">
    <text evidence="2">The sequence shown here is derived from an EMBL/GenBank/DDBJ whole genome shotgun (WGS) entry which is preliminary data.</text>
</comment>
<dbReference type="EMBL" id="PYDT01000001">
    <property type="protein sequence ID" value="THU72762.1"/>
    <property type="molecule type" value="Genomic_DNA"/>
</dbReference>
<keyword evidence="3" id="KW-1185">Reference proteome</keyword>
<accession>A0A4S8KC88</accession>
<proteinExistence type="predicted"/>
<dbReference type="AlphaFoldDB" id="A0A4S8KC88"/>
<reference evidence="2 3" key="1">
    <citation type="journal article" date="2019" name="Nat. Plants">
        <title>Genome sequencing of Musa balbisiana reveals subgenome evolution and function divergence in polyploid bananas.</title>
        <authorList>
            <person name="Yao X."/>
        </authorList>
    </citation>
    <scope>NUCLEOTIDE SEQUENCE [LARGE SCALE GENOMIC DNA]</scope>
    <source>
        <strain evidence="3">cv. DH-PKW</strain>
        <tissue evidence="2">Leaves</tissue>
    </source>
</reference>
<evidence type="ECO:0000256" key="1">
    <source>
        <dbReference type="SAM" id="MobiDB-lite"/>
    </source>
</evidence>
<feature type="region of interest" description="Disordered" evidence="1">
    <location>
        <begin position="65"/>
        <end position="93"/>
    </location>
</feature>
<dbReference type="Proteomes" id="UP000317650">
    <property type="component" value="Chromosome 4"/>
</dbReference>
<name>A0A4S8KC88_MUSBA</name>
<gene>
    <name evidence="2" type="ORF">C4D60_Mb04t15610</name>
</gene>
<evidence type="ECO:0000313" key="2">
    <source>
        <dbReference type="EMBL" id="THU72762.1"/>
    </source>
</evidence>
<evidence type="ECO:0000313" key="3">
    <source>
        <dbReference type="Proteomes" id="UP000317650"/>
    </source>
</evidence>
<organism evidence="2 3">
    <name type="scientific">Musa balbisiana</name>
    <name type="common">Banana</name>
    <dbReference type="NCBI Taxonomy" id="52838"/>
    <lineage>
        <taxon>Eukaryota</taxon>
        <taxon>Viridiplantae</taxon>
        <taxon>Streptophyta</taxon>
        <taxon>Embryophyta</taxon>
        <taxon>Tracheophyta</taxon>
        <taxon>Spermatophyta</taxon>
        <taxon>Magnoliopsida</taxon>
        <taxon>Liliopsida</taxon>
        <taxon>Zingiberales</taxon>
        <taxon>Musaceae</taxon>
        <taxon>Musa</taxon>
    </lineage>
</organism>
<sequence>MRRASGSAPLWNRGGDFCPSVASLLPSQGTEEKISAHRRREEADGDKFRHLVFSAEGNGKISVLSRKESVSRKGETVSAPPPFPCSASSSSHRGKGAPWLILSSGDEAATSEKSLVCSDWWLLLPAIGAIHRWTTVAASLG</sequence>